<evidence type="ECO:0000259" key="2">
    <source>
        <dbReference type="Pfam" id="PF07999"/>
    </source>
</evidence>
<evidence type="ECO:0000256" key="1">
    <source>
        <dbReference type="SAM" id="MobiDB-lite"/>
    </source>
</evidence>
<dbReference type="Pfam" id="PF20445">
    <property type="entry name" value="RHS_N"/>
    <property type="match status" value="1"/>
</dbReference>
<sequence>MPEKRPRAHAAKKRGRPTTKVLQGRRRARAGTAGNANPPAAQPRRAEEAPRQQRPRWTLESRVEEVLMEGEAPAREMLLNDFLREYVDPNYAVDEYDNVPMGMFARRPGDYIPDTELLENIVGLPAYQPYALREELRRIARKGVVTLRDWREASSRLYISFRKALEKLSAALEVAKAEAARREENEGAKRKKKRARLPIPVGFYDSVFNAKWSHVLGYPEGAGEEAAVRMEVREGQEPKMPWVIGGYGDFWLDDDEADQFRPPRPTLMVLTSEKGWPHSLREGTATTDCYVNFEMERVWEIVDRNMREIFRAEDHGLPDVQSHFLLGTYGVGRWLNAGAFILYKLLHYDKYPIRYVAYFLGGELALMFDKEEKTVEKYEGAKKIKEAVSRLNCNPEERGFAIYDAAEEGGAPPSGLYCYGYGMVVVASPNGNNFRGWVGGADRHHCVMSCPSENEVKAMCAWMKRGRPAQEQADYWETVKQRMQFVGPIPRYIFTEADFNEHAAALGSALQAIDASVAKDYFPRADEKVWSPENPFHKLVKIERERRERGIDVIRIAPACDHIRQKLLDRLCEVLTLAEAVSLLTCGSRLP</sequence>
<feature type="compositionally biased region" description="Basic and acidic residues" evidence="1">
    <location>
        <begin position="44"/>
        <end position="55"/>
    </location>
</feature>
<dbReference type="Pfam" id="PF07999">
    <property type="entry name" value="RHSP"/>
    <property type="match status" value="1"/>
</dbReference>
<evidence type="ECO:0000313" key="5">
    <source>
        <dbReference type="EMBL" id="RNE95203.1"/>
    </source>
</evidence>
<dbReference type="OrthoDB" id="2340858at2759"/>
<name>A0A422MPU4_9TRYP</name>
<dbReference type="Pfam" id="PF24466">
    <property type="entry name" value="DUF7578"/>
    <property type="match status" value="1"/>
</dbReference>
<dbReference type="InterPro" id="IPR006518">
    <property type="entry name" value="Trypano_RHS"/>
</dbReference>
<dbReference type="InterPro" id="IPR052980">
    <property type="entry name" value="Crinkler_effector"/>
</dbReference>
<dbReference type="InterPro" id="IPR046836">
    <property type="entry name" value="RHS_C"/>
</dbReference>
<dbReference type="RefSeq" id="XP_029222973.1">
    <property type="nucleotide sequence ID" value="XM_029376912.1"/>
</dbReference>
<proteinExistence type="predicted"/>
<evidence type="ECO:0000259" key="3">
    <source>
        <dbReference type="Pfam" id="PF20445"/>
    </source>
</evidence>
<dbReference type="InterPro" id="IPR056000">
    <property type="entry name" value="DUF7578"/>
</dbReference>
<dbReference type="Proteomes" id="UP000284403">
    <property type="component" value="Unassembled WGS sequence"/>
</dbReference>
<gene>
    <name evidence="5" type="ORF">Tco025E_10124</name>
</gene>
<reference evidence="5 6" key="1">
    <citation type="journal article" date="2018" name="BMC Genomics">
        <title>Genomic comparison of Trypanosoma conorhini and Trypanosoma rangeli to Trypanosoma cruzi strains of high and low virulence.</title>
        <authorList>
            <person name="Bradwell K.R."/>
            <person name="Koparde V.N."/>
            <person name="Matveyev A.V."/>
            <person name="Serrano M.G."/>
            <person name="Alves J.M."/>
            <person name="Parikh H."/>
            <person name="Huang B."/>
            <person name="Lee V."/>
            <person name="Espinosa-Alvarez O."/>
            <person name="Ortiz P.A."/>
            <person name="Costa-Martins A.G."/>
            <person name="Teixeira M.M."/>
            <person name="Buck G.A."/>
        </authorList>
    </citation>
    <scope>NUCLEOTIDE SEQUENCE [LARGE SCALE GENOMIC DNA]</scope>
    <source>
        <strain evidence="5 6">025E</strain>
    </source>
</reference>
<protein>
    <submittedName>
        <fullName evidence="5">Retrotransposon hot spot (RHS) protein</fullName>
    </submittedName>
</protein>
<feature type="region of interest" description="Disordered" evidence="1">
    <location>
        <begin position="1"/>
        <end position="55"/>
    </location>
</feature>
<dbReference type="AlphaFoldDB" id="A0A422MPU4"/>
<evidence type="ECO:0000259" key="4">
    <source>
        <dbReference type="Pfam" id="PF24466"/>
    </source>
</evidence>
<organism evidence="5 6">
    <name type="scientific">Trypanosoma conorhini</name>
    <dbReference type="NCBI Taxonomy" id="83891"/>
    <lineage>
        <taxon>Eukaryota</taxon>
        <taxon>Discoba</taxon>
        <taxon>Euglenozoa</taxon>
        <taxon>Kinetoplastea</taxon>
        <taxon>Metakinetoplastina</taxon>
        <taxon>Trypanosomatida</taxon>
        <taxon>Trypanosomatidae</taxon>
        <taxon>Trypanosoma</taxon>
    </lineage>
</organism>
<dbReference type="EMBL" id="MKKU01001493">
    <property type="protein sequence ID" value="RNE95203.1"/>
    <property type="molecule type" value="Genomic_DNA"/>
</dbReference>
<dbReference type="NCBIfam" id="TIGR01631">
    <property type="entry name" value="Trypano_RHS"/>
    <property type="match status" value="1"/>
</dbReference>
<dbReference type="PANTHER" id="PTHR33129">
    <property type="entry name" value="PROTEIN KINASE DOMAIN-CONTAINING PROTEIN-RELATED"/>
    <property type="match status" value="1"/>
</dbReference>
<feature type="domain" description="Retrotransposon hot spot protein,C-terminal" evidence="2">
    <location>
        <begin position="325"/>
        <end position="579"/>
    </location>
</feature>
<feature type="domain" description="DUF7578" evidence="4">
    <location>
        <begin position="75"/>
        <end position="136"/>
    </location>
</feature>
<comment type="caution">
    <text evidence="5">The sequence shown here is derived from an EMBL/GenBank/DDBJ whole genome shotgun (WGS) entry which is preliminary data.</text>
</comment>
<dbReference type="PANTHER" id="PTHR33129:SF3">
    <property type="entry name" value="HOT SPOT (RHS) PROTEIN, PUTATIVE-RELATED"/>
    <property type="match status" value="1"/>
</dbReference>
<keyword evidence="6" id="KW-1185">Reference proteome</keyword>
<feature type="compositionally biased region" description="Low complexity" evidence="1">
    <location>
        <begin position="30"/>
        <end position="43"/>
    </location>
</feature>
<feature type="domain" description="Retrotransposon hot spot protein N-terminal" evidence="3">
    <location>
        <begin position="204"/>
        <end position="312"/>
    </location>
</feature>
<feature type="compositionally biased region" description="Basic residues" evidence="1">
    <location>
        <begin position="1"/>
        <end position="29"/>
    </location>
</feature>
<dbReference type="InterPro" id="IPR046835">
    <property type="entry name" value="RHS_N"/>
</dbReference>
<accession>A0A422MPU4</accession>
<evidence type="ECO:0000313" key="6">
    <source>
        <dbReference type="Proteomes" id="UP000284403"/>
    </source>
</evidence>
<dbReference type="GeneID" id="40323735"/>